<accession>A0A2S8BE25</accession>
<protein>
    <submittedName>
        <fullName evidence="1">Uncharacterized protein</fullName>
    </submittedName>
</protein>
<name>A0A2S8BE25_9MYCO</name>
<reference evidence="1 2" key="1">
    <citation type="journal article" date="2017" name="Int. J. Syst. Evol. Microbiol.">
        <title>Mycobacterium talmoniae sp. nov., a slowly growing mycobacterium isolated from human respiratory samples.</title>
        <authorList>
            <person name="Davidson R.M."/>
            <person name="DeGroote M.A."/>
            <person name="Marola J.L."/>
            <person name="Buss S."/>
            <person name="Jones V."/>
            <person name="McNeil M.R."/>
            <person name="Freifeld A.G."/>
            <person name="Elaine Epperson L."/>
            <person name="Hasan N.A."/>
            <person name="Jackson M."/>
            <person name="Iwen P.C."/>
            <person name="Salfinger M."/>
            <person name="Strong M."/>
        </authorList>
    </citation>
    <scope>NUCLEOTIDE SEQUENCE [LARGE SCALE GENOMIC DNA]</scope>
    <source>
        <strain evidence="1 2">ATCC BAA-2683</strain>
    </source>
</reference>
<organism evidence="1 2">
    <name type="scientific">Mycobacterium talmoniae</name>
    <dbReference type="NCBI Taxonomy" id="1858794"/>
    <lineage>
        <taxon>Bacteria</taxon>
        <taxon>Bacillati</taxon>
        <taxon>Actinomycetota</taxon>
        <taxon>Actinomycetes</taxon>
        <taxon>Mycobacteriales</taxon>
        <taxon>Mycobacteriaceae</taxon>
        <taxon>Mycobacterium</taxon>
    </lineage>
</organism>
<gene>
    <name evidence="1" type="ORF">C1Y40_04935</name>
</gene>
<dbReference type="EMBL" id="PPEA01000694">
    <property type="protein sequence ID" value="PQM44903.1"/>
    <property type="molecule type" value="Genomic_DNA"/>
</dbReference>
<comment type="caution">
    <text evidence="1">The sequence shown here is derived from an EMBL/GenBank/DDBJ whole genome shotgun (WGS) entry which is preliminary data.</text>
</comment>
<evidence type="ECO:0000313" key="2">
    <source>
        <dbReference type="Proteomes" id="UP000238296"/>
    </source>
</evidence>
<sequence>MSMVVVACLTVGGLLGGVGLFELQARLERWDQQRHIND</sequence>
<dbReference type="Proteomes" id="UP000238296">
    <property type="component" value="Unassembled WGS sequence"/>
</dbReference>
<evidence type="ECO:0000313" key="1">
    <source>
        <dbReference type="EMBL" id="PQM44903.1"/>
    </source>
</evidence>
<dbReference type="AlphaFoldDB" id="A0A2S8BE25"/>
<proteinExistence type="predicted"/>